<dbReference type="InterPro" id="IPR003593">
    <property type="entry name" value="AAA+_ATPase"/>
</dbReference>
<dbReference type="InterPro" id="IPR027785">
    <property type="entry name" value="UvrD-like_helicase_C"/>
</dbReference>
<keyword evidence="4" id="KW-0378">Hydrolase</keyword>
<dbReference type="GO" id="GO:0005524">
    <property type="term" value="F:ATP binding"/>
    <property type="evidence" value="ECO:0007669"/>
    <property type="project" value="UniProtKB-KW"/>
</dbReference>
<protein>
    <submittedName>
        <fullName evidence="4">Exodeoxyribonuclease V alpha chain</fullName>
        <ecNumber evidence="4">3.1.11.5</ecNumber>
    </submittedName>
</protein>
<accession>A0A173XIX1</accession>
<dbReference type="CDD" id="cd18809">
    <property type="entry name" value="SF1_C_RecD"/>
    <property type="match status" value="1"/>
</dbReference>
<dbReference type="Gene3D" id="2.30.30.940">
    <property type="match status" value="1"/>
</dbReference>
<dbReference type="PANTHER" id="PTHR43788">
    <property type="entry name" value="DNA2/NAM7 HELICASE FAMILY MEMBER"/>
    <property type="match status" value="1"/>
</dbReference>
<proteinExistence type="predicted"/>
<dbReference type="AlphaFoldDB" id="A0A173XIX1"/>
<evidence type="ECO:0000256" key="1">
    <source>
        <dbReference type="ARBA" id="ARBA00022741"/>
    </source>
</evidence>
<dbReference type="GO" id="GO:0003678">
    <property type="term" value="F:DNA helicase activity"/>
    <property type="evidence" value="ECO:0007669"/>
    <property type="project" value="UniProtKB-ARBA"/>
</dbReference>
<name>A0A173XIX1_9FIRM</name>
<sequence>MLGIYKKKVADDEFLFIPKEPCPFVNAQGIVRCRSEAFFPDMSPVVVEGHMGDEGIYHIEKIAYPLSNKREASFFLNYLETKLPDSEKIKILNVMGNDIIPFVKRKDAEKILFEKIPEIPFNILSELVIKIRTMADTKNLVEFLKKKKIKKETIEKIIDSGLPYEQLRRNPFRTWYGIDPFSAEKIAENIEPYDSHRLAGFISYVIDSFISSGDTCVTFKDIKKRLYYLTRQSMYPDSDIPMAFIYNAVKKMNRYLTIDTINNETYVYKTRILQQEIKVAQHVIRLCENKTTVVHDIDIDSIEKENGFCYNEGQKAAFPAVKKSGVKIITGPPGSGKTAIIKGLIAAYKSENKKGIVELSATTGAAAQVIKKSCGENGQTVHKLLNLRPCGDTVLCKSEGDPIDAGLIIVDEVSMLDLEIASYLFPAVRNGAIIILCGDDNQLESVGYGKVLADLIDCGKVEVYRLYQIMRQSGTICENASIILSGSAEIKLDESFSLHRYTSDNEAVKAMMSNLKYECSFVLSPVKKKGEAGVYALNKIIQESIPNLTYCFSYNNENFHIGDRIIMTQTNYDQGYFNGDIGTISSFCEGILSVTFFDKVLSLSRDDFANMQLAYSITVHKSQGSEIDDVHIILPDSCKNMLTRRIVYTAITRAKSHVYIYSVGDAFEYAVKNKAEHQRRSNLVYRIQNG</sequence>
<dbReference type="Pfam" id="PF13538">
    <property type="entry name" value="UvrD_C_2"/>
    <property type="match status" value="1"/>
</dbReference>
<gene>
    <name evidence="4" type="primary">recD_1</name>
    <name evidence="4" type="ORF">ERS852450_00140</name>
</gene>
<evidence type="ECO:0000259" key="3">
    <source>
        <dbReference type="SMART" id="SM00382"/>
    </source>
</evidence>
<dbReference type="Pfam" id="PF13604">
    <property type="entry name" value="AAA_30"/>
    <property type="match status" value="1"/>
</dbReference>
<dbReference type="EMBL" id="CYZL01000001">
    <property type="protein sequence ID" value="CUN51609.1"/>
    <property type="molecule type" value="Genomic_DNA"/>
</dbReference>
<dbReference type="GO" id="GO:0008854">
    <property type="term" value="F:exodeoxyribonuclease V activity"/>
    <property type="evidence" value="ECO:0007669"/>
    <property type="project" value="UniProtKB-EC"/>
</dbReference>
<evidence type="ECO:0000256" key="2">
    <source>
        <dbReference type="ARBA" id="ARBA00022840"/>
    </source>
</evidence>
<dbReference type="EC" id="3.1.11.5" evidence="4"/>
<feature type="domain" description="AAA+ ATPase" evidence="3">
    <location>
        <begin position="323"/>
        <end position="457"/>
    </location>
</feature>
<dbReference type="SUPFAM" id="SSF52540">
    <property type="entry name" value="P-loop containing nucleoside triphosphate hydrolases"/>
    <property type="match status" value="2"/>
</dbReference>
<dbReference type="CDD" id="cd17933">
    <property type="entry name" value="DEXSc_RecD-like"/>
    <property type="match status" value="1"/>
</dbReference>
<keyword evidence="2" id="KW-0067">ATP-binding</keyword>
<dbReference type="SMART" id="SM00382">
    <property type="entry name" value="AAA"/>
    <property type="match status" value="1"/>
</dbReference>
<reference evidence="4 5" key="1">
    <citation type="submission" date="2015-09" db="EMBL/GenBank/DDBJ databases">
        <authorList>
            <consortium name="Pathogen Informatics"/>
        </authorList>
    </citation>
    <scope>NUCLEOTIDE SEQUENCE [LARGE SCALE GENOMIC DNA]</scope>
    <source>
        <strain evidence="4 5">2789STDY5834835</strain>
    </source>
</reference>
<dbReference type="Gene3D" id="3.40.50.300">
    <property type="entry name" value="P-loop containing nucleotide triphosphate hydrolases"/>
    <property type="match status" value="2"/>
</dbReference>
<dbReference type="PANTHER" id="PTHR43788:SF6">
    <property type="entry name" value="DNA HELICASE B"/>
    <property type="match status" value="1"/>
</dbReference>
<evidence type="ECO:0000313" key="4">
    <source>
        <dbReference type="EMBL" id="CUN51609.1"/>
    </source>
</evidence>
<evidence type="ECO:0000313" key="5">
    <source>
        <dbReference type="Proteomes" id="UP000095679"/>
    </source>
</evidence>
<dbReference type="RefSeq" id="WP_055297825.1">
    <property type="nucleotide sequence ID" value="NZ_BLYK01000002.1"/>
</dbReference>
<dbReference type="InterPro" id="IPR050534">
    <property type="entry name" value="Coronavir_polyprotein_1ab"/>
</dbReference>
<organism evidence="4 5">
    <name type="scientific">Anaerobutyricum hallii</name>
    <dbReference type="NCBI Taxonomy" id="39488"/>
    <lineage>
        <taxon>Bacteria</taxon>
        <taxon>Bacillati</taxon>
        <taxon>Bacillota</taxon>
        <taxon>Clostridia</taxon>
        <taxon>Lachnospirales</taxon>
        <taxon>Lachnospiraceae</taxon>
        <taxon>Anaerobutyricum</taxon>
    </lineage>
</organism>
<dbReference type="Proteomes" id="UP000095679">
    <property type="component" value="Unassembled WGS sequence"/>
</dbReference>
<keyword evidence="1" id="KW-0547">Nucleotide-binding</keyword>
<dbReference type="InterPro" id="IPR027417">
    <property type="entry name" value="P-loop_NTPase"/>
</dbReference>